<dbReference type="InterPro" id="IPR000403">
    <property type="entry name" value="PI3/4_kinase_cat_dom"/>
</dbReference>
<evidence type="ECO:0000256" key="8">
    <source>
        <dbReference type="ARBA" id="ARBA00022679"/>
    </source>
</evidence>
<evidence type="ECO:0000313" key="22">
    <source>
        <dbReference type="Proteomes" id="UP000694400"/>
    </source>
</evidence>
<dbReference type="FunFam" id="1.10.1070.11:FF:000018">
    <property type="entry name" value="DNA-dependent protein kinase catalytic subunit"/>
    <property type="match status" value="1"/>
</dbReference>
<dbReference type="InterPro" id="IPR046803">
    <property type="entry name" value="DNAPKcs_CC1-2"/>
</dbReference>
<keyword evidence="10" id="KW-0547">Nucleotide-binding</keyword>
<dbReference type="GO" id="GO:0005730">
    <property type="term" value="C:nucleolus"/>
    <property type="evidence" value="ECO:0007669"/>
    <property type="project" value="UniProtKB-SubCell"/>
</dbReference>
<dbReference type="GO" id="GO:0000723">
    <property type="term" value="P:telomere maintenance"/>
    <property type="evidence" value="ECO:0007669"/>
    <property type="project" value="TreeGrafter"/>
</dbReference>
<dbReference type="InterPro" id="IPR003152">
    <property type="entry name" value="FATC_dom"/>
</dbReference>
<dbReference type="InterPro" id="IPR011009">
    <property type="entry name" value="Kinase-like_dom_sf"/>
</dbReference>
<dbReference type="Proteomes" id="UP000694400">
    <property type="component" value="Chromosome 2"/>
</dbReference>
<keyword evidence="12" id="KW-0418">Kinase</keyword>
<dbReference type="GO" id="GO:0008630">
    <property type="term" value="P:intrinsic apoptotic signaling pathway in response to DNA damage"/>
    <property type="evidence" value="ECO:0007669"/>
    <property type="project" value="TreeGrafter"/>
</dbReference>
<evidence type="ECO:0000256" key="7">
    <source>
        <dbReference type="ARBA" id="ARBA00022553"/>
    </source>
</evidence>
<organism evidence="21 22">
    <name type="scientific">Anas platyrhynchos</name>
    <name type="common">Mallard</name>
    <name type="synonym">Anas boschas</name>
    <dbReference type="NCBI Taxonomy" id="8839"/>
    <lineage>
        <taxon>Eukaryota</taxon>
        <taxon>Metazoa</taxon>
        <taxon>Chordata</taxon>
        <taxon>Craniata</taxon>
        <taxon>Vertebrata</taxon>
        <taxon>Euteleostomi</taxon>
        <taxon>Archelosauria</taxon>
        <taxon>Archosauria</taxon>
        <taxon>Dinosauria</taxon>
        <taxon>Saurischia</taxon>
        <taxon>Theropoda</taxon>
        <taxon>Coelurosauria</taxon>
        <taxon>Aves</taxon>
        <taxon>Neognathae</taxon>
        <taxon>Galloanserae</taxon>
        <taxon>Anseriformes</taxon>
        <taxon>Anatidae</taxon>
        <taxon>Anatinae</taxon>
        <taxon>Anas</taxon>
    </lineage>
</organism>
<evidence type="ECO:0000256" key="16">
    <source>
        <dbReference type="ARBA" id="ARBA00023242"/>
    </source>
</evidence>
<dbReference type="InterPro" id="IPR003151">
    <property type="entry name" value="PIK-rel_kinase_FAT"/>
</dbReference>
<dbReference type="Gene3D" id="1.10.1070.11">
    <property type="entry name" value="Phosphatidylinositol 3-/4-kinase, catalytic domain"/>
    <property type="match status" value="1"/>
</dbReference>
<dbReference type="Pfam" id="PF08163">
    <property type="entry name" value="DNAPKcs_CC3"/>
    <property type="match status" value="1"/>
</dbReference>
<keyword evidence="14" id="KW-0067">ATP-binding</keyword>
<keyword evidence="11" id="KW-0227">DNA damage</keyword>
<keyword evidence="13" id="KW-0802">TPR repeat</keyword>
<evidence type="ECO:0000259" key="18">
    <source>
        <dbReference type="PROSITE" id="PS50290"/>
    </source>
</evidence>
<feature type="domain" description="FAT" evidence="19">
    <location>
        <begin position="2721"/>
        <end position="3333"/>
    </location>
</feature>
<comment type="similarity">
    <text evidence="2">Belongs to the PI3/PI4-kinase family.</text>
</comment>
<dbReference type="GO" id="GO:0004677">
    <property type="term" value="F:DNA-dependent protein kinase activity"/>
    <property type="evidence" value="ECO:0007669"/>
    <property type="project" value="InterPro"/>
</dbReference>
<reference evidence="21" key="3">
    <citation type="submission" date="2025-09" db="UniProtKB">
        <authorList>
            <consortium name="Ensembl"/>
        </authorList>
    </citation>
    <scope>IDENTIFICATION</scope>
</reference>
<proteinExistence type="inferred from homology"/>
<evidence type="ECO:0000256" key="6">
    <source>
        <dbReference type="ARBA" id="ARBA00022527"/>
    </source>
</evidence>
<evidence type="ECO:0000256" key="14">
    <source>
        <dbReference type="ARBA" id="ARBA00022840"/>
    </source>
</evidence>
<evidence type="ECO:0000313" key="21">
    <source>
        <dbReference type="Ensembl" id="ENSAPLP00020017123.1"/>
    </source>
</evidence>
<dbReference type="InterPro" id="IPR050517">
    <property type="entry name" value="DDR_Repair_Kinase"/>
</dbReference>
<evidence type="ECO:0000259" key="19">
    <source>
        <dbReference type="PROSITE" id="PS51189"/>
    </source>
</evidence>
<dbReference type="FunFam" id="3.30.1010.10:FF:000013">
    <property type="entry name" value="Protein kinase, DNA-activated, catalytic subunit"/>
    <property type="match status" value="1"/>
</dbReference>
<dbReference type="InterPro" id="IPR037706">
    <property type="entry name" value="DNA-PK_dom"/>
</dbReference>
<keyword evidence="16" id="KW-0539">Nucleus</keyword>
<keyword evidence="5" id="KW-0690">Ribosome biogenesis</keyword>
<dbReference type="Gene3D" id="3.30.1010.10">
    <property type="entry name" value="Phosphatidylinositol 3-kinase Catalytic Subunit, Chain A, domain 4"/>
    <property type="match status" value="1"/>
</dbReference>
<dbReference type="Pfam" id="PF02260">
    <property type="entry name" value="FATC"/>
    <property type="match status" value="1"/>
</dbReference>
<dbReference type="Pfam" id="PF02259">
    <property type="entry name" value="FAT"/>
    <property type="match status" value="1"/>
</dbReference>
<accession>A0A8B9T7K5</accession>
<dbReference type="Pfam" id="PF20500">
    <property type="entry name" value="DNA-PKcs_N"/>
    <property type="match status" value="1"/>
</dbReference>
<dbReference type="InterPro" id="IPR018936">
    <property type="entry name" value="PI3/4_kinase_CS"/>
</dbReference>
<keyword evidence="17" id="KW-0175">Coiled coil</keyword>
<dbReference type="GO" id="GO:0006303">
    <property type="term" value="P:double-strand break repair via nonhomologous end joining"/>
    <property type="evidence" value="ECO:0007669"/>
    <property type="project" value="InterPro"/>
</dbReference>
<name>A0A8B9T7K5_ANAPL</name>
<dbReference type="PANTHER" id="PTHR11139:SF68">
    <property type="entry name" value="DNA-DEPENDENT PROTEIN KINASE CATALYTIC SUBUNIT"/>
    <property type="match status" value="1"/>
</dbReference>
<keyword evidence="8" id="KW-0808">Transferase</keyword>
<feature type="domain" description="FATC" evidence="20">
    <location>
        <begin position="3858"/>
        <end position="3890"/>
    </location>
</feature>
<dbReference type="SMART" id="SM01344">
    <property type="entry name" value="NUC194"/>
    <property type="match status" value="1"/>
</dbReference>
<reference evidence="21" key="2">
    <citation type="submission" date="2025-08" db="UniProtKB">
        <authorList>
            <consortium name="Ensembl"/>
        </authorList>
    </citation>
    <scope>IDENTIFICATION</scope>
</reference>
<evidence type="ECO:0000256" key="13">
    <source>
        <dbReference type="ARBA" id="ARBA00022803"/>
    </source>
</evidence>
<dbReference type="InterPro" id="IPR045581">
    <property type="entry name" value="DNAPKcs_CC5"/>
</dbReference>
<evidence type="ECO:0000256" key="15">
    <source>
        <dbReference type="ARBA" id="ARBA00023204"/>
    </source>
</evidence>
<keyword evidence="6" id="KW-0723">Serine/threonine-protein kinase</keyword>
<dbReference type="SMART" id="SM00146">
    <property type="entry name" value="PI3Kc"/>
    <property type="match status" value="1"/>
</dbReference>
<evidence type="ECO:0000256" key="1">
    <source>
        <dbReference type="ARBA" id="ARBA00004604"/>
    </source>
</evidence>
<feature type="coiled-coil region" evidence="17">
    <location>
        <begin position="3383"/>
        <end position="3410"/>
    </location>
</feature>
<evidence type="ECO:0000256" key="10">
    <source>
        <dbReference type="ARBA" id="ARBA00022741"/>
    </source>
</evidence>
<dbReference type="InterPro" id="IPR014009">
    <property type="entry name" value="PIK_FAT"/>
</dbReference>
<keyword evidence="9" id="KW-0677">Repeat</keyword>
<dbReference type="PROSITE" id="PS00916">
    <property type="entry name" value="PI3_4_KINASE_2"/>
    <property type="match status" value="1"/>
</dbReference>
<dbReference type="InterPro" id="IPR016024">
    <property type="entry name" value="ARM-type_fold"/>
</dbReference>
<dbReference type="PANTHER" id="PTHR11139">
    <property type="entry name" value="ATAXIA TELANGIECTASIA MUTATED ATM -RELATED"/>
    <property type="match status" value="1"/>
</dbReference>
<dbReference type="GO" id="GO:0033152">
    <property type="term" value="P:immunoglobulin V(D)J recombination"/>
    <property type="evidence" value="ECO:0007669"/>
    <property type="project" value="TreeGrafter"/>
</dbReference>
<dbReference type="SUPFAM" id="SSF56112">
    <property type="entry name" value="Protein kinase-like (PK-like)"/>
    <property type="match status" value="1"/>
</dbReference>
<comment type="subcellular location">
    <subcellularLocation>
        <location evidence="1">Nucleus</location>
        <location evidence="1">Nucleolus</location>
    </subcellularLocation>
</comment>
<dbReference type="GO" id="GO:0005524">
    <property type="term" value="F:ATP binding"/>
    <property type="evidence" value="ECO:0007669"/>
    <property type="project" value="UniProtKB-KW"/>
</dbReference>
<dbReference type="InterPro" id="IPR012582">
    <property type="entry name" value="DNAPKcs_CC3"/>
</dbReference>
<dbReference type="Pfam" id="PF20502">
    <property type="entry name" value="DNAPKcs_CC1-2"/>
    <property type="match status" value="1"/>
</dbReference>
<evidence type="ECO:0000256" key="5">
    <source>
        <dbReference type="ARBA" id="ARBA00022517"/>
    </source>
</evidence>
<evidence type="ECO:0000256" key="9">
    <source>
        <dbReference type="ARBA" id="ARBA00022737"/>
    </source>
</evidence>
<reference evidence="21" key="1">
    <citation type="submission" date="2019-08" db="EMBL/GenBank/DDBJ databases">
        <title>Three high-quality genomes provides insights into domestication of ducks.</title>
        <authorList>
            <person name="Hou Z.C."/>
            <person name="Zhu F."/>
            <person name="Yin Z.T."/>
            <person name="Zhang F."/>
        </authorList>
    </citation>
    <scope>NUCLEOTIDE SEQUENCE [LARGE SCALE GENOMIC DNA]</scope>
</reference>
<dbReference type="InterPro" id="IPR046804">
    <property type="entry name" value="DNA-PKcs_N"/>
</dbReference>
<sequence>MPVSLQFRECREEALRFLRVFMEKLGGGAQPYARGIKQACLSVYTKDRAAKCKIPALELLIKLLQNLRNSHLMEEMKVGEIFNKFYGELAVRSRVSDTVLEKIYELLGVLGEVQPTDMINNSEKLFRAYLGELKTQMTSATRVPKLTVVAGCLRGLTALMYNFTKSVDEDPETSKEIFDYAVKAIRPQVDLFHAAQFGTLLLDNYVILFETMCKWCGHPNQEMKKAANSALDSFLKQMSIMVAKDAELHKSKLKFFMEQFYGIIRRMDSSNKELSIAIRGYGLFAAPCKAIHSKDVDEMYVELLQRCKQMYLTEAETIDDNLYQLPSFLQSIASVIFHLDTIPEVYTPVLEHLVVLQINNFPQYSEKMQLICCRSIIKVFLALSGKGPVLWSFIGTVVHQGLIRVFSKPMTFSKDFFGKETSESEDSPERGETGTGKWKVPTYKDYLYLFKSLLNCDTIKESVFEDENFLTGNSPLQSLSRLLYDEFIKSILKIIEKLDLTVQKLNVHEQVRSDDFALIGPTSDPVSNLQPTKPTDFIAFINLVEFCREILPDKHVEYFSPWVYSFGYELIIHSTRLPLISGFYKLLSVTMKIAKRIKYFEGVSPKSLRKSTEDPEKSSCFALFVKFGKEVSKMKQYKDELLASCLNFLLCLPHDIIMLDIKAYIPALQNAFKLGLSCIPLADLGLDALEDWSTHIPKHIMQPYYKDVLPLLDGYLKNSTPTEVTLLSLILICGIFQDDNPSLEAVRTRVVRLLGSLGGQINHNLITATSAEEMMKKCVSWDTERHLSFAVPFADMKPVIYLDLFLPRVTDLALSASDRQTKVAACELLHSIVAYMLGKSSQMPERREGPPPMYLLYKRLFPVLLRLACDVDQVTRQLYEPLVMQLIHWFTNNKKFESQDTVAFLEAILGGIVDPVDSTLRDFCGQCVREFLKWSIKQTTPRQQERSPANTKSLFKRLYSLALHPSAFKRLGAALAFNSIYREFREENSLVEQFVFEALVVFLESLALSHTDEKSLGTAQQCCDTIHHLKRIIMHKAPSLNKEGKRRVPRGFPASKSVCLQDIVMWLLVQCGRPQTECRHKAMELFYEFVPLLPGNNSPSSWLADVLKNQDVSFLINKFEGGGSDAKSPSGILSQPTLRCMQEPFSLQTVMRWMDMFLAALDCYNTFFELQMIKPHEILGDVRSSFLKAVQFFLETIALYDIHATEQCFDSRSKGNVFSPQEREMYNYSKCTIIVRIMKFVTLILETCQQDFWELLEKELLNESFVELLVMTVCDPSHIGFNTADVQVMKNLPDISVRLLKALMKSPYKESLKVCLKKRITPQSFEDLCSVDLFNSDARFDQVRFSALLSACKQLQKSGLLHSDERPHSSVGSKLLSVVYKGIAPGGQRISLPSLDISSKRLADRLLQLSFAIDDQVVLSVPLSGASQSNLINFSHGQYFYSLFSDTINQQLLKHLDVIILQLMESSASNPKMVGSILNGMLDQSFRERTIRKQQGVKLVTAVLRNWKRLDSWWAKGSTPESKMAVLTLLAKVLQIDSSVSFNTNHEAFTAVFDTYTSLLTDQNLSLNLKGQAVIILPFFTNLTGEKLNDLKDALDQLVAFNFPMSSDEFPKGTLKHNNYVDCTKKFLDALELSQSPMLLQLMTEILCRDQRHFMKDLFQASFKRISRSVKTIFQILPVKLLWIALLLTLLSHCSLDALREFFSNVIVQAMDALNSRFTKSNECIFDTQVTKKMGYYKLLEVMYVRLSKEDVHSKDSKINQAYRGSISVEGNELTKALIKSCYDAFTENMYHCAAYNCTKFYQGFLFTEKAEKNLLIFENLIDLKRQYTFPVEIEVSGSSRYLASASYMMDSSLSEEMSQFDFSTGVQGFSYSSQDVAASSARFRRKETSEYMVLKDEMELEMDELNQHECMASMTTLIKHMQRNQITPKVEEASIIPVDLPLWMKFLHGKLGNPSVPLNIRLFIAKLIVNTEDVFRPYAKQWLGPLLQLVVSGNNGGEGIHYMVVEITVTVLSWTSVTTPKGNVKDEILANRLLEFLMKNAFHPKRAVFRHNLEIIKTVIECWKNCLSVPYNLIFEKFSTGDPDTKDNSVGIQLLGIVLANNLAPFDSKCEIDRGRYFQALTSNMGLLRYKEVYAAAAEVLGLALQYIAERENVIYDCVVKQLKHHQNTQQDKFIICLNKVVKNFPPLADRFMNAVFFLIPKLHGVMKTYCLEVIMCRAEEIPDLYLELKSKDFMQIMNHRDDERQRVCLDIVYKMLSKLKPPELKEFLPGVTGFISHPSVLCRRSMYDILMWIYDNYSDPESQADGDSQEVLKLAKEILLQGLIDENAELQLIVRNFWSDETRLPANILDRMLALLSSLYSTKIETQYLSLITNFLLEMTSKSPDYSRKMFEHPLSECKFQDFVIDSSWRYRSTMLTPMFVETQVSQSTNKNLSQERSPSFSGSVGGQVRATQRQYEFTPTQNVSGRSSFNWLTGNSIDTLAEYTVPSSSESLSSSMLLVSKRSEKFKQAAFKPVGPDFGKKRLALPEDEVDSKTKGIEERAEILRLRRRFLKDREKVSLIYARKGVAEQKREQEIKSELKMKYDAQVTLYRSYRVGDLPDIQIEYCSLIAPLQGLAQVCLLFKWHLRSFLVEKSKTPSEKKVIIQKLLKDFNHFLSMSLSYFPPFIACIQEMSYEHRELLELDSANVSTSCLASLQQPVGILLLEHALMALCPAEEPPSKRMRGRTELPPDVIRWIELAKLYRSLGDYDVLRGIFSGKIGTKEITQKALLAEARSDYAEAAKYYDEALSQEVWEDGEPTEAEKDFWELASLECYDHLTEWKSLEYCATVNIDSSKPPDLSKTWNDPFYQETYLPYIIHSKLKLLLNGENDQTLLTFIDEAMKAEQKKAVIEMYYSQELSLLYILQDDFDRAKYYISNGMQIFMQSYSNIDSLLYQSRMTKLQSVQALTEIQDFINFMTKRSNLASQASLKRLLRTWTSRYPDAKMDPMNIWDDIITNRCFFLDKLQEKLLSDQANDSMEVDEECGIGEPMEVDQQSEDIPSMIRSCKFNMKMKMIESARKQNSFSVARKLLKDLRREAKTREDWLVRWNCSYCRFTHSFSRNQSCPERVLSVLKTTSLLEDTNSDYLSKNVMAFRNQNLLLGTTYHIMANALSQDPGCLEQIEEEKAVKISVLLGESLDTVLRRKSEEEVQSHSMEHVDVMGVIDAYMTLVGFCDHHLRKEEEEINTSDLQLFPAIVVEKMIKALKLNSREARLRFPRLLQLVERYPAETLALSVLQLSSVPCWQFIGWISQMMALLDKDEAIAVQHTVEEIANTYPQAIIYPFMISSESFCFKDTANGCKNKEFVKRIKSKLDRGGVVQDFVCSLEQLSNPVMLFKDWVEDVRNELLKSERNKNKLKEMYEEMYKNLGDLEAPGLGLMRKRFIQAFGKDFNSHFGKGGSKLLDMKAKDFNGIVTSLLTKMNEKHRDPGNLKECSPWMSDFKAEFLRNELEVPGQYDGKGKPLPEYHVKISGFDERISVMESLRKPKRIIIRGSDEQEYPFLVKGGEDLRQDQRIEQLFDVMNIILSQDAACSQRNMQLKTYQVIPMTTRLGLIKWLENTCTLKEFLKNSMSEEEQFNYNRWFLVADNTLSLICRNASRTETVISFKSRESSVPEDLLRRAFVKMSTSPEAFLSLRSHFASSHALMCISHWILGIGDRHLSNFMINKETGGMVGIDFGHAFGSATQILPVPELMPFRLTRQFVNLMMPVKEWGLIYSVMVHALRAYRADPDPLINTMDVFVKEPSLDWKNFEQRQLKKGGTWIKEINTSQVNWYPLQKVRLRQKKAYRLHPFTTISAAVARGNTDHNIRAKEPEDGLSEETQVRCLIDQATDPNILGRVWEGWEPWM</sequence>
<dbReference type="SUPFAM" id="SSF48371">
    <property type="entry name" value="ARM repeat"/>
    <property type="match status" value="3"/>
</dbReference>
<dbReference type="PROSITE" id="PS50290">
    <property type="entry name" value="PI3_4_KINASE_3"/>
    <property type="match status" value="1"/>
</dbReference>
<dbReference type="PROSITE" id="PS00915">
    <property type="entry name" value="PI3_4_KINASE_1"/>
    <property type="match status" value="1"/>
</dbReference>
<dbReference type="SMART" id="SM01343">
    <property type="entry name" value="FATC"/>
    <property type="match status" value="1"/>
</dbReference>
<dbReference type="InterPro" id="IPR036940">
    <property type="entry name" value="PI3/4_kinase_cat_sf"/>
</dbReference>
<feature type="domain" description="PI3K/PI4K catalytic" evidence="18">
    <location>
        <begin position="3516"/>
        <end position="3831"/>
    </location>
</feature>
<dbReference type="Pfam" id="PF19704">
    <property type="entry name" value="DNAPKcs_CC5"/>
    <property type="match status" value="1"/>
</dbReference>
<evidence type="ECO:0000256" key="2">
    <source>
        <dbReference type="ARBA" id="ARBA00011031"/>
    </source>
</evidence>
<dbReference type="EC" id="2.7.11.1" evidence="3"/>
<evidence type="ECO:0000256" key="17">
    <source>
        <dbReference type="SAM" id="Coils"/>
    </source>
</evidence>
<keyword evidence="15" id="KW-0234">DNA repair</keyword>
<dbReference type="Ensembl" id="ENSAPLT00020018499.1">
    <property type="protein sequence ID" value="ENSAPLP00020017123.1"/>
    <property type="gene ID" value="ENSAPLG00020011945.1"/>
</dbReference>
<keyword evidence="7" id="KW-0597">Phosphoprotein</keyword>
<evidence type="ECO:0000259" key="20">
    <source>
        <dbReference type="PROSITE" id="PS51190"/>
    </source>
</evidence>
<dbReference type="GO" id="GO:0042254">
    <property type="term" value="P:ribosome biogenesis"/>
    <property type="evidence" value="ECO:0007669"/>
    <property type="project" value="UniProtKB-KW"/>
</dbReference>
<evidence type="ECO:0000256" key="4">
    <source>
        <dbReference type="ARBA" id="ARBA00018077"/>
    </source>
</evidence>
<dbReference type="Pfam" id="PF00454">
    <property type="entry name" value="PI3_PI4_kinase"/>
    <property type="match status" value="1"/>
</dbReference>
<evidence type="ECO:0000256" key="12">
    <source>
        <dbReference type="ARBA" id="ARBA00022777"/>
    </source>
</evidence>
<dbReference type="PROSITE" id="PS51190">
    <property type="entry name" value="FATC"/>
    <property type="match status" value="1"/>
</dbReference>
<dbReference type="PROSITE" id="PS51189">
    <property type="entry name" value="FAT"/>
    <property type="match status" value="1"/>
</dbReference>
<evidence type="ECO:0000256" key="11">
    <source>
        <dbReference type="ARBA" id="ARBA00022763"/>
    </source>
</evidence>
<evidence type="ECO:0000256" key="3">
    <source>
        <dbReference type="ARBA" id="ARBA00012513"/>
    </source>
</evidence>
<protein>
    <recommendedName>
        <fullName evidence="4">DNA-dependent protein kinase catalytic subunit</fullName>
        <ecNumber evidence="3">2.7.11.1</ecNumber>
    </recommendedName>
</protein>
<dbReference type="CDD" id="cd05172">
    <property type="entry name" value="PIKKc_DNA-PK"/>
    <property type="match status" value="1"/>
</dbReference>